<keyword evidence="2" id="KW-1185">Reference proteome</keyword>
<name>A0AAJ4XN59_9BASI</name>
<proteinExistence type="predicted"/>
<sequence length="85" mass="9567">MTHDVRLILRLGLKKECDTDPIEESGALMRTLLFKSRLELCYNTETSMMKAGHVNEVEFGTEKPVLAYTVHLQGSDPMLVDLKAS</sequence>
<reference evidence="1" key="1">
    <citation type="submission" date="2023-10" db="EMBL/GenBank/DDBJ databases">
        <authorList>
            <person name="Guldener U."/>
        </authorList>
    </citation>
    <scope>NUCLEOTIDE SEQUENCE</scope>
    <source>
        <strain evidence="1">Mp4</strain>
    </source>
</reference>
<dbReference type="AlphaFoldDB" id="A0AAJ4XN59"/>
<organism evidence="1 2">
    <name type="scientific">Melanopsichium pennsylvanicum</name>
    <dbReference type="NCBI Taxonomy" id="63383"/>
    <lineage>
        <taxon>Eukaryota</taxon>
        <taxon>Fungi</taxon>
        <taxon>Dikarya</taxon>
        <taxon>Basidiomycota</taxon>
        <taxon>Ustilaginomycotina</taxon>
        <taxon>Ustilaginomycetes</taxon>
        <taxon>Ustilaginales</taxon>
        <taxon>Ustilaginaceae</taxon>
        <taxon>Melanopsichium</taxon>
    </lineage>
</organism>
<dbReference type="Proteomes" id="UP001294444">
    <property type="component" value="Unassembled WGS sequence"/>
</dbReference>
<dbReference type="EMBL" id="OAPG01000012">
    <property type="protein sequence ID" value="SNX85974.1"/>
    <property type="molecule type" value="Genomic_DNA"/>
</dbReference>
<accession>A0AAJ4XN59</accession>
<evidence type="ECO:0000313" key="1">
    <source>
        <dbReference type="EMBL" id="SNX85974.1"/>
    </source>
</evidence>
<evidence type="ECO:0000313" key="2">
    <source>
        <dbReference type="Proteomes" id="UP001294444"/>
    </source>
</evidence>
<protein>
    <submittedName>
        <fullName evidence="1">Uncharacterized protein</fullName>
    </submittedName>
</protein>
<gene>
    <name evidence="1" type="ORF">MEPE_04683</name>
</gene>
<comment type="caution">
    <text evidence="1">The sequence shown here is derived from an EMBL/GenBank/DDBJ whole genome shotgun (WGS) entry which is preliminary data.</text>
</comment>